<dbReference type="InterPro" id="IPR003593">
    <property type="entry name" value="AAA+_ATPase"/>
</dbReference>
<dbReference type="SMART" id="SM00382">
    <property type="entry name" value="AAA"/>
    <property type="match status" value="1"/>
</dbReference>
<sequence length="314" mass="34837">MSYVAVENLVKKYGDITAVDHLSFTVSKGEIFGLLGPNGAGKSTTLNIITTLTDFDKGKVTVDGLDIREHKAEIKRLIGMVPQDIAIYDHLNALENVKFFASLYGYGKSDLTRNAMEALEFVGLSDKIKVKPKQMSGGMRRRLNIACGIAHKPKLIVLDEPTVGVDAQSREHILNSIRLLRDRGATVIYTSHYMQEVEQICDSIAIIDKGQLIACGTETELVSMVTDVQTVFIKTKIPINFEKETFEKKIKLMPGVKGISEEDSVIKLDISVEQNNIGHIIQEFINFGLPIISIKSELPSLDTLFLTLTGRELR</sequence>
<dbReference type="PANTHER" id="PTHR43582">
    <property type="entry name" value="LINEARMYCIN RESISTANCE ATP-BINDING PROTEIN LNRL"/>
    <property type="match status" value="1"/>
</dbReference>
<gene>
    <name evidence="4" type="primary">yfiL</name>
    <name evidence="4" type="ORF">HHT355_1210</name>
</gene>
<name>A0A0H5SFZ5_HERHM</name>
<dbReference type="OrthoDB" id="9804819at2"/>
<dbReference type="GO" id="GO:0016887">
    <property type="term" value="F:ATP hydrolysis activity"/>
    <property type="evidence" value="ECO:0007669"/>
    <property type="project" value="InterPro"/>
</dbReference>
<keyword evidence="2 4" id="KW-0067">ATP-binding</keyword>
<keyword evidence="1" id="KW-0547">Nucleotide-binding</keyword>
<evidence type="ECO:0000313" key="5">
    <source>
        <dbReference type="Proteomes" id="UP000236497"/>
    </source>
</evidence>
<protein>
    <submittedName>
        <fullName evidence="4">Putative ABC transporter ATP-binding protein YfiL</fullName>
    </submittedName>
</protein>
<keyword evidence="5" id="KW-1185">Reference proteome</keyword>
<dbReference type="PANTHER" id="PTHR43582:SF2">
    <property type="entry name" value="LINEARMYCIN RESISTANCE ATP-BINDING PROTEIN LNRL"/>
    <property type="match status" value="1"/>
</dbReference>
<dbReference type="InterPro" id="IPR027417">
    <property type="entry name" value="P-loop_NTPase"/>
</dbReference>
<accession>A0A0H5SFZ5</accession>
<dbReference type="Proteomes" id="UP000236497">
    <property type="component" value="Unassembled WGS sequence"/>
</dbReference>
<dbReference type="PROSITE" id="PS50893">
    <property type="entry name" value="ABC_TRANSPORTER_2"/>
    <property type="match status" value="1"/>
</dbReference>
<dbReference type="AlphaFoldDB" id="A0A0H5SFZ5"/>
<evidence type="ECO:0000259" key="3">
    <source>
        <dbReference type="PROSITE" id="PS50893"/>
    </source>
</evidence>
<dbReference type="Gene3D" id="3.40.50.300">
    <property type="entry name" value="P-loop containing nucleotide triphosphate hydrolases"/>
    <property type="match status" value="1"/>
</dbReference>
<evidence type="ECO:0000313" key="4">
    <source>
        <dbReference type="EMBL" id="CRZ34412.1"/>
    </source>
</evidence>
<dbReference type="RefSeq" id="WP_103202527.1">
    <property type="nucleotide sequence ID" value="NZ_CVTD020000015.1"/>
</dbReference>
<dbReference type="PROSITE" id="PS00211">
    <property type="entry name" value="ABC_TRANSPORTER_1"/>
    <property type="match status" value="1"/>
</dbReference>
<dbReference type="Pfam" id="PF00005">
    <property type="entry name" value="ABC_tran"/>
    <property type="match status" value="1"/>
</dbReference>
<evidence type="ECO:0000256" key="1">
    <source>
        <dbReference type="ARBA" id="ARBA00022741"/>
    </source>
</evidence>
<feature type="domain" description="ABC transporter" evidence="3">
    <location>
        <begin position="4"/>
        <end position="234"/>
    </location>
</feature>
<organism evidence="4 5">
    <name type="scientific">Herbinix hemicellulosilytica</name>
    <dbReference type="NCBI Taxonomy" id="1564487"/>
    <lineage>
        <taxon>Bacteria</taxon>
        <taxon>Bacillati</taxon>
        <taxon>Bacillota</taxon>
        <taxon>Clostridia</taxon>
        <taxon>Lachnospirales</taxon>
        <taxon>Lachnospiraceae</taxon>
        <taxon>Herbinix</taxon>
    </lineage>
</organism>
<dbReference type="InterPro" id="IPR003439">
    <property type="entry name" value="ABC_transporter-like_ATP-bd"/>
</dbReference>
<proteinExistence type="predicted"/>
<reference evidence="4 5" key="1">
    <citation type="submission" date="2015-06" db="EMBL/GenBank/DDBJ databases">
        <authorList>
            <person name="Wibberg Daniel"/>
        </authorList>
    </citation>
    <scope>NUCLEOTIDE SEQUENCE [LARGE SCALE GENOMIC DNA]</scope>
    <source>
        <strain evidence="4 5">T3/55T</strain>
    </source>
</reference>
<dbReference type="EMBL" id="CVTD020000015">
    <property type="protein sequence ID" value="CRZ34412.1"/>
    <property type="molecule type" value="Genomic_DNA"/>
</dbReference>
<dbReference type="GO" id="GO:0005524">
    <property type="term" value="F:ATP binding"/>
    <property type="evidence" value="ECO:0007669"/>
    <property type="project" value="UniProtKB-KW"/>
</dbReference>
<dbReference type="SUPFAM" id="SSF52540">
    <property type="entry name" value="P-loop containing nucleoside triphosphate hydrolases"/>
    <property type="match status" value="1"/>
</dbReference>
<dbReference type="InterPro" id="IPR017871">
    <property type="entry name" value="ABC_transporter-like_CS"/>
</dbReference>
<evidence type="ECO:0000256" key="2">
    <source>
        <dbReference type="ARBA" id="ARBA00022840"/>
    </source>
</evidence>